<sequence length="78" mass="9076">MTGFPCFSDQEPSLKTVLSKVVHEMFLLNNLLNQVEMECHHQERQLNQLKVIYWKNSCTFLKGSPSNVPLSKFQAYTK</sequence>
<accession>A0A9Q0XYN5</accession>
<keyword evidence="2" id="KW-1185">Reference proteome</keyword>
<protein>
    <submittedName>
        <fullName evidence="1">Uncharacterized protein</fullName>
    </submittedName>
</protein>
<organism evidence="1 2">
    <name type="scientific">Phrynocephalus forsythii</name>
    <dbReference type="NCBI Taxonomy" id="171643"/>
    <lineage>
        <taxon>Eukaryota</taxon>
        <taxon>Metazoa</taxon>
        <taxon>Chordata</taxon>
        <taxon>Craniata</taxon>
        <taxon>Vertebrata</taxon>
        <taxon>Euteleostomi</taxon>
        <taxon>Lepidosauria</taxon>
        <taxon>Squamata</taxon>
        <taxon>Bifurcata</taxon>
        <taxon>Unidentata</taxon>
        <taxon>Episquamata</taxon>
        <taxon>Toxicofera</taxon>
        <taxon>Iguania</taxon>
        <taxon>Acrodonta</taxon>
        <taxon>Agamidae</taxon>
        <taxon>Agaminae</taxon>
        <taxon>Phrynocephalus</taxon>
    </lineage>
</organism>
<proteinExistence type="predicted"/>
<dbReference type="OrthoDB" id="5962at2759"/>
<evidence type="ECO:0000313" key="2">
    <source>
        <dbReference type="Proteomes" id="UP001142489"/>
    </source>
</evidence>
<dbReference type="AlphaFoldDB" id="A0A9Q0XYN5"/>
<comment type="caution">
    <text evidence="1">The sequence shown here is derived from an EMBL/GenBank/DDBJ whole genome shotgun (WGS) entry which is preliminary data.</text>
</comment>
<feature type="non-terminal residue" evidence="1">
    <location>
        <position position="78"/>
    </location>
</feature>
<dbReference type="Gene3D" id="6.10.250.1370">
    <property type="match status" value="1"/>
</dbReference>
<reference evidence="1" key="1">
    <citation type="journal article" date="2023" name="DNA Res.">
        <title>Chromosome-level genome assembly of Phrynocephalus forsythii using third-generation DNA sequencing and Hi-C analysis.</title>
        <authorList>
            <person name="Qi Y."/>
            <person name="Zhao W."/>
            <person name="Zhao Y."/>
            <person name="Niu C."/>
            <person name="Cao S."/>
            <person name="Zhang Y."/>
        </authorList>
    </citation>
    <scope>NUCLEOTIDE SEQUENCE</scope>
    <source>
        <tissue evidence="1">Muscle</tissue>
    </source>
</reference>
<name>A0A9Q0XYN5_9SAUR</name>
<dbReference type="EMBL" id="JAPFRF010000004">
    <property type="protein sequence ID" value="KAJ7335210.1"/>
    <property type="molecule type" value="Genomic_DNA"/>
</dbReference>
<gene>
    <name evidence="1" type="ORF">JRQ81_013151</name>
</gene>
<evidence type="ECO:0000313" key="1">
    <source>
        <dbReference type="EMBL" id="KAJ7335210.1"/>
    </source>
</evidence>
<dbReference type="Proteomes" id="UP001142489">
    <property type="component" value="Unassembled WGS sequence"/>
</dbReference>